<keyword evidence="3" id="KW-1185">Reference proteome</keyword>
<accession>A0AA40DIQ5</accession>
<evidence type="ECO:0000313" key="3">
    <source>
        <dbReference type="Proteomes" id="UP001172102"/>
    </source>
</evidence>
<sequence length="65" mass="7088">MGFSRALLVATLVLATRVLATRVLADAAAHENTLPSYHYGAPIRVQCMNRSSETGEHIENSAYEI</sequence>
<name>A0AA40DIQ5_9PEZI</name>
<feature type="signal peptide" evidence="1">
    <location>
        <begin position="1"/>
        <end position="20"/>
    </location>
</feature>
<dbReference type="Proteomes" id="UP001172102">
    <property type="component" value="Unassembled WGS sequence"/>
</dbReference>
<keyword evidence="1" id="KW-0732">Signal</keyword>
<comment type="caution">
    <text evidence="2">The sequence shown here is derived from an EMBL/GenBank/DDBJ whole genome shotgun (WGS) entry which is preliminary data.</text>
</comment>
<evidence type="ECO:0000256" key="1">
    <source>
        <dbReference type="SAM" id="SignalP"/>
    </source>
</evidence>
<gene>
    <name evidence="2" type="ORF">B0H67DRAFT_687988</name>
</gene>
<dbReference type="AlphaFoldDB" id="A0AA40DIQ5"/>
<feature type="chain" id="PRO_5041281197" evidence="1">
    <location>
        <begin position="21"/>
        <end position="65"/>
    </location>
</feature>
<dbReference type="EMBL" id="JAUKUA010000009">
    <property type="protein sequence ID" value="KAK0702217.1"/>
    <property type="molecule type" value="Genomic_DNA"/>
</dbReference>
<reference evidence="2" key="1">
    <citation type="submission" date="2023-06" db="EMBL/GenBank/DDBJ databases">
        <title>Genome-scale phylogeny and comparative genomics of the fungal order Sordariales.</title>
        <authorList>
            <consortium name="Lawrence Berkeley National Laboratory"/>
            <person name="Hensen N."/>
            <person name="Bonometti L."/>
            <person name="Westerberg I."/>
            <person name="Brannstrom I.O."/>
            <person name="Guillou S."/>
            <person name="Cros-Aarteil S."/>
            <person name="Calhoun S."/>
            <person name="Haridas S."/>
            <person name="Kuo A."/>
            <person name="Mondo S."/>
            <person name="Pangilinan J."/>
            <person name="Riley R."/>
            <person name="Labutti K."/>
            <person name="Andreopoulos B."/>
            <person name="Lipzen A."/>
            <person name="Chen C."/>
            <person name="Yanf M."/>
            <person name="Daum C."/>
            <person name="Ng V."/>
            <person name="Clum A."/>
            <person name="Steindorff A."/>
            <person name="Ohm R."/>
            <person name="Martin F."/>
            <person name="Silar P."/>
            <person name="Natvig D."/>
            <person name="Lalanne C."/>
            <person name="Gautier V."/>
            <person name="Ament-Velasquez S.L."/>
            <person name="Kruys A."/>
            <person name="Hutchinson M.I."/>
            <person name="Powell A.J."/>
            <person name="Barry K."/>
            <person name="Miller A.N."/>
            <person name="Grigoriev I.V."/>
            <person name="Debuchy R."/>
            <person name="Gladieux P."/>
            <person name="Thoren M.H."/>
            <person name="Johannesson H."/>
        </authorList>
    </citation>
    <scope>NUCLEOTIDE SEQUENCE</scope>
    <source>
        <strain evidence="2">SMH4607-1</strain>
    </source>
</reference>
<organism evidence="2 3">
    <name type="scientific">Lasiosphaeris hirsuta</name>
    <dbReference type="NCBI Taxonomy" id="260670"/>
    <lineage>
        <taxon>Eukaryota</taxon>
        <taxon>Fungi</taxon>
        <taxon>Dikarya</taxon>
        <taxon>Ascomycota</taxon>
        <taxon>Pezizomycotina</taxon>
        <taxon>Sordariomycetes</taxon>
        <taxon>Sordariomycetidae</taxon>
        <taxon>Sordariales</taxon>
        <taxon>Lasiosphaeriaceae</taxon>
        <taxon>Lasiosphaeris</taxon>
    </lineage>
</organism>
<protein>
    <submittedName>
        <fullName evidence="2">Uncharacterized protein</fullName>
    </submittedName>
</protein>
<evidence type="ECO:0000313" key="2">
    <source>
        <dbReference type="EMBL" id="KAK0702217.1"/>
    </source>
</evidence>
<proteinExistence type="predicted"/>